<dbReference type="AlphaFoldDB" id="A0AA41VEG8"/>
<dbReference type="PANTHER" id="PTHR22749:SF6">
    <property type="entry name" value="RIBOFLAVIN KINASE"/>
    <property type="match status" value="1"/>
</dbReference>
<keyword evidence="4" id="KW-0288">FMN</keyword>
<dbReference type="InterPro" id="IPR023468">
    <property type="entry name" value="Riboflavin_kinase"/>
</dbReference>
<organism evidence="9 10">
    <name type="scientific">Papaver nudicaule</name>
    <name type="common">Iceland poppy</name>
    <dbReference type="NCBI Taxonomy" id="74823"/>
    <lineage>
        <taxon>Eukaryota</taxon>
        <taxon>Viridiplantae</taxon>
        <taxon>Streptophyta</taxon>
        <taxon>Embryophyta</taxon>
        <taxon>Tracheophyta</taxon>
        <taxon>Spermatophyta</taxon>
        <taxon>Magnoliopsida</taxon>
        <taxon>Ranunculales</taxon>
        <taxon>Papaveraceae</taxon>
        <taxon>Papaveroideae</taxon>
        <taxon>Papaver</taxon>
    </lineage>
</organism>
<keyword evidence="10" id="KW-1185">Reference proteome</keyword>
<evidence type="ECO:0000256" key="5">
    <source>
        <dbReference type="ARBA" id="ARBA00022679"/>
    </source>
</evidence>
<evidence type="ECO:0000256" key="2">
    <source>
        <dbReference type="ARBA" id="ARBA00012105"/>
    </source>
</evidence>
<feature type="domain" description="Riboflavin kinase" evidence="8">
    <location>
        <begin position="173"/>
        <end position="266"/>
    </location>
</feature>
<dbReference type="SUPFAM" id="SSF82114">
    <property type="entry name" value="Riboflavin kinase-like"/>
    <property type="match status" value="1"/>
</dbReference>
<dbReference type="EMBL" id="JAJJMA010204378">
    <property type="protein sequence ID" value="MCL7039730.1"/>
    <property type="molecule type" value="Genomic_DNA"/>
</dbReference>
<dbReference type="InterPro" id="IPR023465">
    <property type="entry name" value="Riboflavin_kinase_dom_sf"/>
</dbReference>
<evidence type="ECO:0000256" key="6">
    <source>
        <dbReference type="ARBA" id="ARBA00022741"/>
    </source>
</evidence>
<keyword evidence="6" id="KW-0547">Nucleotide-binding</keyword>
<dbReference type="InterPro" id="IPR023198">
    <property type="entry name" value="PGP-like_dom2"/>
</dbReference>
<dbReference type="Pfam" id="PF01687">
    <property type="entry name" value="Flavokinase"/>
    <property type="match status" value="1"/>
</dbReference>
<dbReference type="GO" id="GO:0008531">
    <property type="term" value="F:riboflavin kinase activity"/>
    <property type="evidence" value="ECO:0007669"/>
    <property type="project" value="UniProtKB-EC"/>
</dbReference>
<keyword evidence="5" id="KW-0808">Transferase</keyword>
<dbReference type="GO" id="GO:0009398">
    <property type="term" value="P:FMN biosynthetic process"/>
    <property type="evidence" value="ECO:0007669"/>
    <property type="project" value="TreeGrafter"/>
</dbReference>
<dbReference type="InterPro" id="IPR015865">
    <property type="entry name" value="Riboflavin_kinase_bac/euk"/>
</dbReference>
<dbReference type="GO" id="GO:0009231">
    <property type="term" value="P:riboflavin biosynthetic process"/>
    <property type="evidence" value="ECO:0007669"/>
    <property type="project" value="InterPro"/>
</dbReference>
<evidence type="ECO:0000256" key="1">
    <source>
        <dbReference type="ARBA" id="ARBA00005201"/>
    </source>
</evidence>
<dbReference type="SUPFAM" id="SSF56784">
    <property type="entry name" value="HAD-like"/>
    <property type="match status" value="1"/>
</dbReference>
<keyword evidence="7" id="KW-0067">ATP-binding</keyword>
<protein>
    <recommendedName>
        <fullName evidence="2">riboflavin kinase</fullName>
        <ecNumber evidence="2">2.7.1.26</ecNumber>
    </recommendedName>
</protein>
<dbReference type="Gene3D" id="1.10.150.240">
    <property type="entry name" value="Putative phosphatase, domain 2"/>
    <property type="match status" value="1"/>
</dbReference>
<evidence type="ECO:0000256" key="7">
    <source>
        <dbReference type="ARBA" id="ARBA00022840"/>
    </source>
</evidence>
<evidence type="ECO:0000313" key="9">
    <source>
        <dbReference type="EMBL" id="MCL7039730.1"/>
    </source>
</evidence>
<evidence type="ECO:0000256" key="3">
    <source>
        <dbReference type="ARBA" id="ARBA00022630"/>
    </source>
</evidence>
<comment type="pathway">
    <text evidence="1">Cofactor biosynthesis; FMN biosynthesis; FMN from riboflavin (ATP route): step 1/1.</text>
</comment>
<dbReference type="Gene3D" id="3.40.50.1000">
    <property type="entry name" value="HAD superfamily/HAD-like"/>
    <property type="match status" value="1"/>
</dbReference>
<reference evidence="9" key="1">
    <citation type="submission" date="2022-03" db="EMBL/GenBank/DDBJ databases">
        <title>A functionally conserved STORR gene fusion in Papaver species that diverged 16.8 million years ago.</title>
        <authorList>
            <person name="Catania T."/>
        </authorList>
    </citation>
    <scope>NUCLEOTIDE SEQUENCE</scope>
    <source>
        <strain evidence="9">S-191538</strain>
    </source>
</reference>
<name>A0AA41VEG8_PAPNU</name>
<dbReference type="InterPro" id="IPR006439">
    <property type="entry name" value="HAD-SF_hydro_IA"/>
</dbReference>
<dbReference type="Proteomes" id="UP001177140">
    <property type="component" value="Unassembled WGS sequence"/>
</dbReference>
<gene>
    <name evidence="9" type="ORF">MKW94_008354</name>
</gene>
<dbReference type="InterPro" id="IPR023214">
    <property type="entry name" value="HAD_sf"/>
</dbReference>
<proteinExistence type="predicted"/>
<sequence>MAAATTPLRKLVSCVIVNLDDTLLNTDRIISDVLKVFLVKYGKQWDAKVAHFIAGKMPTEAATAIIEDYELPCTIDEFLSEIIPMFSERFLEVVKLLNVEPSRCLVIEDSLPGVEGAKAAGMEVVAVPSLPKKSHFYTSADEVINSLLDLRPEIWGLPPFQDPNLSTEGWSDILSYHPSGVYFGWAGLSTRGVYKMVMSIGWNPYFNNTEKTIEPWLLHDFNEDFYGEELRVAIVGYIRPEANFSSLESLISKIHEDRKISEEALDLPTYAAYKDVPYVKNHFAAE</sequence>
<dbReference type="SMART" id="SM00904">
    <property type="entry name" value="Flavokinase"/>
    <property type="match status" value="1"/>
</dbReference>
<evidence type="ECO:0000256" key="4">
    <source>
        <dbReference type="ARBA" id="ARBA00022643"/>
    </source>
</evidence>
<dbReference type="NCBIfam" id="TIGR01509">
    <property type="entry name" value="HAD-SF-IA-v3"/>
    <property type="match status" value="1"/>
</dbReference>
<comment type="caution">
    <text evidence="9">The sequence shown here is derived from an EMBL/GenBank/DDBJ whole genome shotgun (WGS) entry which is preliminary data.</text>
</comment>
<accession>A0AA41VEG8</accession>
<dbReference type="FunFam" id="1.10.150.240:FF:000001">
    <property type="entry name" value="Haloacid dehalogenase-like hydrolase domain"/>
    <property type="match status" value="1"/>
</dbReference>
<dbReference type="PANTHER" id="PTHR22749">
    <property type="entry name" value="RIBOFLAVIN KINASE/FMN ADENYLYLTRANSFERASE"/>
    <property type="match status" value="1"/>
</dbReference>
<evidence type="ECO:0000313" key="10">
    <source>
        <dbReference type="Proteomes" id="UP001177140"/>
    </source>
</evidence>
<dbReference type="FunFam" id="2.40.30.30:FF:000005">
    <property type="entry name" value="Haloacid dehalogenase-like hydrolase domain-containing protein 1A"/>
    <property type="match status" value="1"/>
</dbReference>
<dbReference type="InterPro" id="IPR036412">
    <property type="entry name" value="HAD-like_sf"/>
</dbReference>
<dbReference type="EC" id="2.7.1.26" evidence="2"/>
<dbReference type="Gene3D" id="2.40.30.30">
    <property type="entry name" value="Riboflavin kinase-like"/>
    <property type="match status" value="1"/>
</dbReference>
<evidence type="ECO:0000259" key="8">
    <source>
        <dbReference type="SMART" id="SM00904"/>
    </source>
</evidence>
<dbReference type="GO" id="GO:0005524">
    <property type="term" value="F:ATP binding"/>
    <property type="evidence" value="ECO:0007669"/>
    <property type="project" value="UniProtKB-KW"/>
</dbReference>
<keyword evidence="3" id="KW-0285">Flavoprotein</keyword>